<dbReference type="PANTHER" id="PTHR23036:SF151">
    <property type="entry name" value="FIBRONECTIN TYPE-III DOMAIN-CONTAINING PROTEIN"/>
    <property type="match status" value="1"/>
</dbReference>
<dbReference type="STRING" id="45351.A7SD55"/>
<organism evidence="7 8">
    <name type="scientific">Nematostella vectensis</name>
    <name type="common">Starlet sea anemone</name>
    <dbReference type="NCBI Taxonomy" id="45351"/>
    <lineage>
        <taxon>Eukaryota</taxon>
        <taxon>Metazoa</taxon>
        <taxon>Cnidaria</taxon>
        <taxon>Anthozoa</taxon>
        <taxon>Hexacorallia</taxon>
        <taxon>Actiniaria</taxon>
        <taxon>Edwardsiidae</taxon>
        <taxon>Nematostella</taxon>
    </lineage>
</organism>
<protein>
    <recommendedName>
        <fullName evidence="6">Fibronectin type-III domain-containing protein</fullName>
    </recommendedName>
</protein>
<sequence>PDLAPPNVRVVNQSSTSLLVTWDPLPAGHTRGVLAGYRVWYRALKNSDDERAAVVPPGRGDVIIRDLRVFTVYVVQVEAFTGAGTGPRSEPYRASTDEDLPVSAPFNITVEPVNSTVAVIKWSGVPRQHLNGFFGGYHVSYRRLTEYVSCDMSVHTSCTQVVLGPIEPGVEYKVQVSALTGRGDGPRSEAVMFSTKGVMTIRD</sequence>
<evidence type="ECO:0000313" key="7">
    <source>
        <dbReference type="EMBL" id="EDO38365.1"/>
    </source>
</evidence>
<dbReference type="Proteomes" id="UP000001593">
    <property type="component" value="Unassembled WGS sequence"/>
</dbReference>
<dbReference type="Gene3D" id="2.60.40.10">
    <property type="entry name" value="Immunoglobulins"/>
    <property type="match status" value="2"/>
</dbReference>
<dbReference type="SMART" id="SM00060">
    <property type="entry name" value="FN3"/>
    <property type="match status" value="2"/>
</dbReference>
<name>A7SD55_NEMVE</name>
<evidence type="ECO:0000259" key="6">
    <source>
        <dbReference type="PROSITE" id="PS50853"/>
    </source>
</evidence>
<dbReference type="Pfam" id="PF00041">
    <property type="entry name" value="fn3"/>
    <property type="match status" value="2"/>
</dbReference>
<keyword evidence="8" id="KW-1185">Reference proteome</keyword>
<feature type="non-terminal residue" evidence="7">
    <location>
        <position position="1"/>
    </location>
</feature>
<dbReference type="InParanoid" id="A7SD55"/>
<dbReference type="OMA" id="RSEAVMF"/>
<dbReference type="SUPFAM" id="SSF49265">
    <property type="entry name" value="Fibronectin type III"/>
    <property type="match status" value="1"/>
</dbReference>
<keyword evidence="2" id="KW-0677">Repeat</keyword>
<keyword evidence="3" id="KW-1015">Disulfide bond</keyword>
<evidence type="ECO:0000313" key="8">
    <source>
        <dbReference type="Proteomes" id="UP000001593"/>
    </source>
</evidence>
<dbReference type="FunFam" id="2.60.40.10:FF:000028">
    <property type="entry name" value="Neuronal cell adhesion molecule"/>
    <property type="match status" value="2"/>
</dbReference>
<proteinExistence type="predicted"/>
<evidence type="ECO:0000256" key="1">
    <source>
        <dbReference type="ARBA" id="ARBA00022729"/>
    </source>
</evidence>
<evidence type="ECO:0000256" key="2">
    <source>
        <dbReference type="ARBA" id="ARBA00022737"/>
    </source>
</evidence>
<feature type="non-terminal residue" evidence="7">
    <location>
        <position position="203"/>
    </location>
</feature>
<dbReference type="InterPro" id="IPR013783">
    <property type="entry name" value="Ig-like_fold"/>
</dbReference>
<dbReference type="CDD" id="cd00063">
    <property type="entry name" value="FN3"/>
    <property type="match status" value="2"/>
</dbReference>
<evidence type="ECO:0000256" key="3">
    <source>
        <dbReference type="ARBA" id="ARBA00023157"/>
    </source>
</evidence>
<feature type="domain" description="Fibronectin type-III" evidence="6">
    <location>
        <begin position="4"/>
        <end position="99"/>
    </location>
</feature>
<dbReference type="EMBL" id="DS469627">
    <property type="protein sequence ID" value="EDO38365.1"/>
    <property type="molecule type" value="Genomic_DNA"/>
</dbReference>
<gene>
    <name evidence="7" type="ORF">NEMVEDRAFT_v1g113956</name>
</gene>
<dbReference type="AlphaFoldDB" id="A7SD55"/>
<dbReference type="HOGENOM" id="CLU_085242_1_0_1"/>
<dbReference type="PROSITE" id="PS50853">
    <property type="entry name" value="FN3"/>
    <property type="match status" value="2"/>
</dbReference>
<evidence type="ECO:0000256" key="5">
    <source>
        <dbReference type="ARBA" id="ARBA00023180"/>
    </source>
</evidence>
<feature type="domain" description="Fibronectin type-III" evidence="6">
    <location>
        <begin position="104"/>
        <end position="198"/>
    </location>
</feature>
<dbReference type="eggNOG" id="KOG4228">
    <property type="taxonomic scope" value="Eukaryota"/>
</dbReference>
<dbReference type="InterPro" id="IPR003961">
    <property type="entry name" value="FN3_dom"/>
</dbReference>
<keyword evidence="5" id="KW-0325">Glycoprotein</keyword>
<dbReference type="PhylomeDB" id="A7SD55"/>
<dbReference type="InterPro" id="IPR036116">
    <property type="entry name" value="FN3_sf"/>
</dbReference>
<keyword evidence="1" id="KW-0732">Signal</keyword>
<reference evidence="7 8" key="1">
    <citation type="journal article" date="2007" name="Science">
        <title>Sea anemone genome reveals ancestral eumetazoan gene repertoire and genomic organization.</title>
        <authorList>
            <person name="Putnam N.H."/>
            <person name="Srivastava M."/>
            <person name="Hellsten U."/>
            <person name="Dirks B."/>
            <person name="Chapman J."/>
            <person name="Salamov A."/>
            <person name="Terry A."/>
            <person name="Shapiro H."/>
            <person name="Lindquist E."/>
            <person name="Kapitonov V.V."/>
            <person name="Jurka J."/>
            <person name="Genikhovich G."/>
            <person name="Grigoriev I.V."/>
            <person name="Lucas S.M."/>
            <person name="Steele R.E."/>
            <person name="Finnerty J.R."/>
            <person name="Technau U."/>
            <person name="Martindale M.Q."/>
            <person name="Rokhsar D.S."/>
        </authorList>
    </citation>
    <scope>NUCLEOTIDE SEQUENCE [LARGE SCALE GENOMIC DNA]</scope>
    <source>
        <strain evidence="8">CH2 X CH6</strain>
    </source>
</reference>
<keyword evidence="4" id="KW-0675">Receptor</keyword>
<accession>A7SD55</accession>
<evidence type="ECO:0000256" key="4">
    <source>
        <dbReference type="ARBA" id="ARBA00023170"/>
    </source>
</evidence>
<dbReference type="PANTHER" id="PTHR23036">
    <property type="entry name" value="CYTOKINE RECEPTOR"/>
    <property type="match status" value="1"/>
</dbReference>
<dbReference type="InterPro" id="IPR050379">
    <property type="entry name" value="Type-I_Cytokine_Rcpt"/>
</dbReference>